<evidence type="ECO:0000259" key="4">
    <source>
        <dbReference type="PROSITE" id="PS50932"/>
    </source>
</evidence>
<proteinExistence type="predicted"/>
<dbReference type="SMART" id="SM00354">
    <property type="entry name" value="HTH_LACI"/>
    <property type="match status" value="1"/>
</dbReference>
<keyword evidence="6" id="KW-1185">Reference proteome</keyword>
<dbReference type="SUPFAM" id="SSF47413">
    <property type="entry name" value="lambda repressor-like DNA-binding domains"/>
    <property type="match status" value="1"/>
</dbReference>
<dbReference type="InterPro" id="IPR000843">
    <property type="entry name" value="HTH_LacI"/>
</dbReference>
<dbReference type="Gene3D" id="1.10.260.40">
    <property type="entry name" value="lambda repressor-like DNA-binding domains"/>
    <property type="match status" value="1"/>
</dbReference>
<keyword evidence="2" id="KW-0238">DNA-binding</keyword>
<evidence type="ECO:0000256" key="2">
    <source>
        <dbReference type="ARBA" id="ARBA00023125"/>
    </source>
</evidence>
<sequence>MKKSRVTLTDIAKALNISASTVSRALKDHPAINKETKRAVVKLAKKLKYQPNLLALGLLQKKTYTVGVIVPEITGHFFSTVITGIRDVLSPAGYNIAICLSNESFQEEIAITEKMAKTQIDGVLVSPASSTKTYKHFKALQKNGIPLVVFDRDCPGLDADKVLVDDYDGAFQAVEYLINSGCKNIAHLSGPMNLSITEHRLQGYLDALGKHKFPVKQENVIHVSGFTHEDGIKPAQKLLKLKNRPDAIFAMNDCIAISAMHVAKKMGLQIPGDVSIIGFDDEPHSSYFTPALSTIWQPVYSVGMLSARILLSKLQEGEEEPELRREVFKPELIIRASSKAV</sequence>
<dbReference type="PANTHER" id="PTHR30146">
    <property type="entry name" value="LACI-RELATED TRANSCRIPTIONAL REPRESSOR"/>
    <property type="match status" value="1"/>
</dbReference>
<evidence type="ECO:0000256" key="3">
    <source>
        <dbReference type="ARBA" id="ARBA00023163"/>
    </source>
</evidence>
<feature type="domain" description="HTH lacI-type" evidence="4">
    <location>
        <begin position="6"/>
        <end position="60"/>
    </location>
</feature>
<dbReference type="Proteomes" id="UP000751614">
    <property type="component" value="Unassembled WGS sequence"/>
</dbReference>
<gene>
    <name evidence="5" type="ORF">FGG15_07455</name>
</gene>
<keyword evidence="3" id="KW-0804">Transcription</keyword>
<protein>
    <submittedName>
        <fullName evidence="5">LacI family transcriptional regulator</fullName>
    </submittedName>
</protein>
<dbReference type="InterPro" id="IPR010982">
    <property type="entry name" value="Lambda_DNA-bd_dom_sf"/>
</dbReference>
<name>A0ABY2WRS6_9FLAO</name>
<dbReference type="InterPro" id="IPR028082">
    <property type="entry name" value="Peripla_BP_I"/>
</dbReference>
<comment type="caution">
    <text evidence="5">The sequence shown here is derived from an EMBL/GenBank/DDBJ whole genome shotgun (WGS) entry which is preliminary data.</text>
</comment>
<dbReference type="SUPFAM" id="SSF53822">
    <property type="entry name" value="Periplasmic binding protein-like I"/>
    <property type="match status" value="1"/>
</dbReference>
<dbReference type="Pfam" id="PF13377">
    <property type="entry name" value="Peripla_BP_3"/>
    <property type="match status" value="1"/>
</dbReference>
<organism evidence="5 6">
    <name type="scientific">Flagellimonas algicola</name>
    <dbReference type="NCBI Taxonomy" id="2583815"/>
    <lineage>
        <taxon>Bacteria</taxon>
        <taxon>Pseudomonadati</taxon>
        <taxon>Bacteroidota</taxon>
        <taxon>Flavobacteriia</taxon>
        <taxon>Flavobacteriales</taxon>
        <taxon>Flavobacteriaceae</taxon>
        <taxon>Flagellimonas</taxon>
    </lineage>
</organism>
<dbReference type="PANTHER" id="PTHR30146:SF109">
    <property type="entry name" value="HTH-TYPE TRANSCRIPTIONAL REGULATOR GALS"/>
    <property type="match status" value="1"/>
</dbReference>
<evidence type="ECO:0000256" key="1">
    <source>
        <dbReference type="ARBA" id="ARBA00023015"/>
    </source>
</evidence>
<evidence type="ECO:0000313" key="6">
    <source>
        <dbReference type="Proteomes" id="UP000751614"/>
    </source>
</evidence>
<dbReference type="PROSITE" id="PS50932">
    <property type="entry name" value="HTH_LACI_2"/>
    <property type="match status" value="1"/>
</dbReference>
<reference evidence="5 6" key="1">
    <citation type="submission" date="2019-05" db="EMBL/GenBank/DDBJ databases">
        <title>Flagellimonas sp. AsT0115, sp. nov., isolated from a marine red algae, Asparagopsis taxiformis.</title>
        <authorList>
            <person name="Kim J."/>
            <person name="Jeong S.E."/>
            <person name="Jeon C.O."/>
        </authorList>
    </citation>
    <scope>NUCLEOTIDE SEQUENCE [LARGE SCALE GENOMIC DNA]</scope>
    <source>
        <strain evidence="5 6">AsT0115</strain>
    </source>
</reference>
<keyword evidence="1" id="KW-0805">Transcription regulation</keyword>
<dbReference type="Gene3D" id="3.40.50.2300">
    <property type="match status" value="2"/>
</dbReference>
<dbReference type="EMBL" id="VCNI01000001">
    <property type="protein sequence ID" value="TMU57371.1"/>
    <property type="molecule type" value="Genomic_DNA"/>
</dbReference>
<accession>A0ABY2WRS6</accession>
<dbReference type="InterPro" id="IPR046335">
    <property type="entry name" value="LacI/GalR-like_sensor"/>
</dbReference>
<dbReference type="CDD" id="cd01392">
    <property type="entry name" value="HTH_LacI"/>
    <property type="match status" value="1"/>
</dbReference>
<dbReference type="CDD" id="cd06267">
    <property type="entry name" value="PBP1_LacI_sugar_binding-like"/>
    <property type="match status" value="1"/>
</dbReference>
<dbReference type="RefSeq" id="WP_138834794.1">
    <property type="nucleotide sequence ID" value="NZ_VCNI01000001.1"/>
</dbReference>
<dbReference type="Pfam" id="PF00356">
    <property type="entry name" value="LacI"/>
    <property type="match status" value="1"/>
</dbReference>
<evidence type="ECO:0000313" key="5">
    <source>
        <dbReference type="EMBL" id="TMU57371.1"/>
    </source>
</evidence>